<evidence type="ECO:0000313" key="2">
    <source>
        <dbReference type="Proteomes" id="UP001152049"/>
    </source>
</evidence>
<dbReference type="Proteomes" id="UP001152049">
    <property type="component" value="Unassembled WGS sequence"/>
</dbReference>
<name>A0A9W8RPU1_9HYPO</name>
<sequence>MYRDASSQTPDRQDAQYVVYKTLQRLRLGACKGPYQDRDQILHQLRGLKEEKHRKHVLRNFAREPSRWKLSSEQQNQVFWTFGETAQSRYSTLESIIDCHNKSTAIYLFDPQRQAEHLQNGILKFLDVWLYRKWFKPYQSDIEHGRYIAKSMCLRADKDAAKPTIKRIAEFHMGLCQDLSADPFGRLPLEFLESLSIQNFSVALTEFNGGEKELLAALGRMYILQPLFKAVFIVLDETLGPTEGPFSADDINNIPVSLVHTGSTEGLSAPISFDVLHDNGDVLPGPHNLDRTVSNVRTTFKAALQFILDLERREMSDSGENTDMSLLNGSEELEKARELGWDESRHGKLPIDQPSSSWVDRCRYEEWTGAGALYHARCVSIAIRFLNATRKKCPLKEDWWWWDYA</sequence>
<dbReference type="AlphaFoldDB" id="A0A9W8RPU1"/>
<evidence type="ECO:0000313" key="1">
    <source>
        <dbReference type="EMBL" id="KAJ4247521.1"/>
    </source>
</evidence>
<comment type="caution">
    <text evidence="1">The sequence shown here is derived from an EMBL/GenBank/DDBJ whole genome shotgun (WGS) entry which is preliminary data.</text>
</comment>
<protein>
    <submittedName>
        <fullName evidence="1">Uncharacterized protein</fullName>
    </submittedName>
</protein>
<organism evidence="1 2">
    <name type="scientific">Fusarium torreyae</name>
    <dbReference type="NCBI Taxonomy" id="1237075"/>
    <lineage>
        <taxon>Eukaryota</taxon>
        <taxon>Fungi</taxon>
        <taxon>Dikarya</taxon>
        <taxon>Ascomycota</taxon>
        <taxon>Pezizomycotina</taxon>
        <taxon>Sordariomycetes</taxon>
        <taxon>Hypocreomycetidae</taxon>
        <taxon>Hypocreales</taxon>
        <taxon>Nectriaceae</taxon>
        <taxon>Fusarium</taxon>
    </lineage>
</organism>
<dbReference type="EMBL" id="JAOQAZ010000039">
    <property type="protein sequence ID" value="KAJ4247521.1"/>
    <property type="molecule type" value="Genomic_DNA"/>
</dbReference>
<proteinExistence type="predicted"/>
<reference evidence="1" key="1">
    <citation type="submission" date="2022-09" db="EMBL/GenBank/DDBJ databases">
        <title>Fusarium specimens isolated from Avocado Roots.</title>
        <authorList>
            <person name="Stajich J."/>
            <person name="Roper C."/>
            <person name="Heimlech-Rivalta G."/>
        </authorList>
    </citation>
    <scope>NUCLEOTIDE SEQUENCE</scope>
    <source>
        <strain evidence="1">CF00136</strain>
    </source>
</reference>
<accession>A0A9W8RPU1</accession>
<dbReference type="OrthoDB" id="3513679at2759"/>
<keyword evidence="2" id="KW-1185">Reference proteome</keyword>
<gene>
    <name evidence="1" type="ORF">NW762_013198</name>
</gene>